<feature type="chain" id="PRO_5006856191" evidence="5">
    <location>
        <begin position="26"/>
        <end position="181"/>
    </location>
</feature>
<dbReference type="InterPro" id="IPR050263">
    <property type="entry name" value="Bact_Fimbrial_Adh_Pro"/>
</dbReference>
<feature type="domain" description="Fimbrial-type adhesion" evidence="6">
    <location>
        <begin position="35"/>
        <end position="180"/>
    </location>
</feature>
<dbReference type="Proteomes" id="UP000059419">
    <property type="component" value="Chromosome 1"/>
</dbReference>
<evidence type="ECO:0000256" key="2">
    <source>
        <dbReference type="ARBA" id="ARBA00006671"/>
    </source>
</evidence>
<dbReference type="GO" id="GO:0009289">
    <property type="term" value="C:pilus"/>
    <property type="evidence" value="ECO:0007669"/>
    <property type="project" value="UniProtKB-SubCell"/>
</dbReference>
<sequence length="181" mass="18390">MKNSVKASLVSGLFIAMGTFSQVQAEDVAGGTVRFLGTVVNGACAVDAGDVDKVVQMGQVRVADFNGTAGTPAKLRQDVDIKLLDCDTSVAQTAAVTFKGTGSPGYNGILSAGFGAGAATGVGIQLFDTTGEPLLLNTRSTATQLIDGTNTLHFRAGYISVSDTVTPGNADATATFDITYA</sequence>
<evidence type="ECO:0000256" key="3">
    <source>
        <dbReference type="ARBA" id="ARBA00022729"/>
    </source>
</evidence>
<dbReference type="Pfam" id="PF00419">
    <property type="entry name" value="Fimbrial"/>
    <property type="match status" value="1"/>
</dbReference>
<dbReference type="InterPro" id="IPR036937">
    <property type="entry name" value="Adhesion_dom_fimbrial_sf"/>
</dbReference>
<dbReference type="EMBL" id="LN907827">
    <property type="protein sequence ID" value="CUU22797.1"/>
    <property type="molecule type" value="Genomic_DNA"/>
</dbReference>
<accession>A0A0U5E6T4</accession>
<organism evidence="7 8">
    <name type="scientific">Duffyella gerundensis</name>
    <dbReference type="NCBI Taxonomy" id="1619313"/>
    <lineage>
        <taxon>Bacteria</taxon>
        <taxon>Pseudomonadati</taxon>
        <taxon>Pseudomonadota</taxon>
        <taxon>Gammaproteobacteria</taxon>
        <taxon>Enterobacterales</taxon>
        <taxon>Erwiniaceae</taxon>
        <taxon>Duffyella</taxon>
    </lineage>
</organism>
<dbReference type="STRING" id="1619313.EM595_0560"/>
<evidence type="ECO:0000256" key="4">
    <source>
        <dbReference type="ARBA" id="ARBA00023263"/>
    </source>
</evidence>
<dbReference type="PANTHER" id="PTHR33420">
    <property type="entry name" value="FIMBRIAL SUBUNIT ELFA-RELATED"/>
    <property type="match status" value="1"/>
</dbReference>
<dbReference type="RefSeq" id="WP_067427670.1">
    <property type="nucleotide sequence ID" value="NZ_CP072598.1"/>
</dbReference>
<protein>
    <submittedName>
        <fullName evidence="7">Putative secreted protein</fullName>
    </submittedName>
</protein>
<dbReference type="OrthoDB" id="8586454at2"/>
<dbReference type="PATRIC" id="fig|1619313.3.peg.582"/>
<keyword evidence="4" id="KW-0281">Fimbrium</keyword>
<name>A0A0U5E6T4_9GAMM</name>
<evidence type="ECO:0000256" key="1">
    <source>
        <dbReference type="ARBA" id="ARBA00004561"/>
    </source>
</evidence>
<comment type="similarity">
    <text evidence="2">Belongs to the fimbrial protein family.</text>
</comment>
<dbReference type="InterPro" id="IPR008966">
    <property type="entry name" value="Adhesion_dom_sf"/>
</dbReference>
<gene>
    <name evidence="7" type="ORF">EM595_0560</name>
</gene>
<keyword evidence="3 5" id="KW-0732">Signal</keyword>
<dbReference type="SUPFAM" id="SSF49401">
    <property type="entry name" value="Bacterial adhesins"/>
    <property type="match status" value="1"/>
</dbReference>
<dbReference type="AlphaFoldDB" id="A0A0U5E6T4"/>
<keyword evidence="8" id="KW-1185">Reference proteome</keyword>
<dbReference type="GO" id="GO:0043709">
    <property type="term" value="P:cell adhesion involved in single-species biofilm formation"/>
    <property type="evidence" value="ECO:0007669"/>
    <property type="project" value="TreeGrafter"/>
</dbReference>
<dbReference type="PANTHER" id="PTHR33420:SF12">
    <property type="entry name" value="FIMBRIN-LIKE PROTEIN FIMI-RELATED"/>
    <property type="match status" value="1"/>
</dbReference>
<evidence type="ECO:0000256" key="5">
    <source>
        <dbReference type="SAM" id="SignalP"/>
    </source>
</evidence>
<feature type="signal peptide" evidence="5">
    <location>
        <begin position="1"/>
        <end position="25"/>
    </location>
</feature>
<dbReference type="InterPro" id="IPR000259">
    <property type="entry name" value="Adhesion_dom_fimbrial"/>
</dbReference>
<dbReference type="KEGG" id="ege:EM595_0560"/>
<evidence type="ECO:0000313" key="8">
    <source>
        <dbReference type="Proteomes" id="UP000059419"/>
    </source>
</evidence>
<dbReference type="Gene3D" id="2.60.40.1090">
    <property type="entry name" value="Fimbrial-type adhesion domain"/>
    <property type="match status" value="1"/>
</dbReference>
<proteinExistence type="inferred from homology"/>
<comment type="subcellular location">
    <subcellularLocation>
        <location evidence="1">Fimbrium</location>
    </subcellularLocation>
</comment>
<reference evidence="8" key="1">
    <citation type="submission" date="2015-11" db="EMBL/GenBank/DDBJ databases">
        <authorList>
            <person name="Blom J."/>
        </authorList>
    </citation>
    <scope>NUCLEOTIDE SEQUENCE [LARGE SCALE GENOMIC DNA]</scope>
</reference>
<evidence type="ECO:0000259" key="6">
    <source>
        <dbReference type="Pfam" id="PF00419"/>
    </source>
</evidence>
<evidence type="ECO:0000313" key="7">
    <source>
        <dbReference type="EMBL" id="CUU22797.1"/>
    </source>
</evidence>